<dbReference type="PROSITE" id="PS51485">
    <property type="entry name" value="PHYTOCYANIN"/>
    <property type="match status" value="2"/>
</dbReference>
<dbReference type="InterPro" id="IPR039391">
    <property type="entry name" value="Phytocyanin-like"/>
</dbReference>
<dbReference type="InterPro" id="IPR008972">
    <property type="entry name" value="Cupredoxin"/>
</dbReference>
<keyword evidence="4" id="KW-0812">Transmembrane</keyword>
<name>A0A8T2QV29_CERRI</name>
<dbReference type="PROSITE" id="PS00196">
    <property type="entry name" value="COPPER_BLUE"/>
    <property type="match status" value="2"/>
</dbReference>
<keyword evidence="2" id="KW-0186">Copper</keyword>
<dbReference type="OrthoDB" id="687943at2759"/>
<dbReference type="CDD" id="cd04216">
    <property type="entry name" value="Phytocyanin"/>
    <property type="match status" value="2"/>
</dbReference>
<sequence length="297" mass="31823">MVALTLAAMENVRGRGSATWVLCVLFFGALTRTLAGREHEVGDAAGWSLPSRAKVNYTTWSQKQTFVVGDALYFSYNKEYHNVIEVTAPMFASCNATAPLAQWSGGADVIPLNSSGTFYYICGIPGHCDAGQKVAITVEAAQTGTRHQVGGTPGWSLPSRSNVNYIEWASTQTFLVGDTLYFNYSKDFHNVMEVTKEHYDTCNSSNPILFWDDGATVVQLNTSGTFYFICGVPGHCDAGQKLAVRVAASLPGSVLTGTPSPSPAPSPISASVSLYANAMPAISNIMIILMVFTALAY</sequence>
<dbReference type="GO" id="GO:0005886">
    <property type="term" value="C:plasma membrane"/>
    <property type="evidence" value="ECO:0007669"/>
    <property type="project" value="TreeGrafter"/>
</dbReference>
<evidence type="ECO:0000256" key="4">
    <source>
        <dbReference type="SAM" id="Phobius"/>
    </source>
</evidence>
<organism evidence="6 7">
    <name type="scientific">Ceratopteris richardii</name>
    <name type="common">Triangle waterfern</name>
    <dbReference type="NCBI Taxonomy" id="49495"/>
    <lineage>
        <taxon>Eukaryota</taxon>
        <taxon>Viridiplantae</taxon>
        <taxon>Streptophyta</taxon>
        <taxon>Embryophyta</taxon>
        <taxon>Tracheophyta</taxon>
        <taxon>Polypodiopsida</taxon>
        <taxon>Polypodiidae</taxon>
        <taxon>Polypodiales</taxon>
        <taxon>Pteridineae</taxon>
        <taxon>Pteridaceae</taxon>
        <taxon>Parkerioideae</taxon>
        <taxon>Ceratopteris</taxon>
    </lineage>
</organism>
<dbReference type="OMA" id="HACCESG"/>
<evidence type="ECO:0000313" key="7">
    <source>
        <dbReference type="Proteomes" id="UP000825935"/>
    </source>
</evidence>
<evidence type="ECO:0000256" key="2">
    <source>
        <dbReference type="ARBA" id="ARBA00023008"/>
    </source>
</evidence>
<proteinExistence type="predicted"/>
<comment type="caution">
    <text evidence="6">The sequence shown here is derived from an EMBL/GenBank/DDBJ whole genome shotgun (WGS) entry which is preliminary data.</text>
</comment>
<evidence type="ECO:0000256" key="3">
    <source>
        <dbReference type="ARBA" id="ARBA00023180"/>
    </source>
</evidence>
<dbReference type="SUPFAM" id="SSF49503">
    <property type="entry name" value="Cupredoxins"/>
    <property type="match status" value="2"/>
</dbReference>
<dbReference type="AlphaFoldDB" id="A0A8T2QV29"/>
<dbReference type="Pfam" id="PF02298">
    <property type="entry name" value="Cu_bind_like"/>
    <property type="match status" value="2"/>
</dbReference>
<evidence type="ECO:0000313" key="6">
    <source>
        <dbReference type="EMBL" id="KAH7287470.1"/>
    </source>
</evidence>
<evidence type="ECO:0000256" key="1">
    <source>
        <dbReference type="ARBA" id="ARBA00022723"/>
    </source>
</evidence>
<keyword evidence="4" id="KW-0472">Membrane</keyword>
<keyword evidence="3" id="KW-0325">Glycoprotein</keyword>
<dbReference type="PANTHER" id="PTHR33021:SF339">
    <property type="entry name" value="OS07G0570600 PROTEIN"/>
    <property type="match status" value="1"/>
</dbReference>
<keyword evidence="7" id="KW-1185">Reference proteome</keyword>
<dbReference type="GO" id="GO:0046872">
    <property type="term" value="F:metal ion binding"/>
    <property type="evidence" value="ECO:0007669"/>
    <property type="project" value="UniProtKB-KW"/>
</dbReference>
<dbReference type="GO" id="GO:0009055">
    <property type="term" value="F:electron transfer activity"/>
    <property type="evidence" value="ECO:0007669"/>
    <property type="project" value="InterPro"/>
</dbReference>
<dbReference type="PANTHER" id="PTHR33021">
    <property type="entry name" value="BLUE COPPER PROTEIN"/>
    <property type="match status" value="1"/>
</dbReference>
<protein>
    <recommendedName>
        <fullName evidence="5">Phytocyanin domain-containing protein</fullName>
    </recommendedName>
</protein>
<reference evidence="6" key="1">
    <citation type="submission" date="2021-08" db="EMBL/GenBank/DDBJ databases">
        <title>WGS assembly of Ceratopteris richardii.</title>
        <authorList>
            <person name="Marchant D.B."/>
            <person name="Chen G."/>
            <person name="Jenkins J."/>
            <person name="Shu S."/>
            <person name="Leebens-Mack J."/>
            <person name="Grimwood J."/>
            <person name="Schmutz J."/>
            <person name="Soltis P."/>
            <person name="Soltis D."/>
            <person name="Chen Z.-H."/>
        </authorList>
    </citation>
    <scope>NUCLEOTIDE SEQUENCE</scope>
    <source>
        <strain evidence="6">Whitten #5841</strain>
        <tissue evidence="6">Leaf</tissue>
    </source>
</reference>
<feature type="domain" description="Phytocyanin" evidence="5">
    <location>
        <begin position="145"/>
        <end position="248"/>
    </location>
</feature>
<dbReference type="InterPro" id="IPR028871">
    <property type="entry name" value="BlueCu_1_BS"/>
</dbReference>
<feature type="transmembrane region" description="Helical" evidence="4">
    <location>
        <begin position="274"/>
        <end position="296"/>
    </location>
</feature>
<dbReference type="Gene3D" id="2.60.40.420">
    <property type="entry name" value="Cupredoxins - blue copper proteins"/>
    <property type="match status" value="2"/>
</dbReference>
<accession>A0A8T2QV29</accession>
<gene>
    <name evidence="6" type="ORF">KP509_32G057400</name>
</gene>
<evidence type="ECO:0000259" key="5">
    <source>
        <dbReference type="PROSITE" id="PS51485"/>
    </source>
</evidence>
<keyword evidence="1" id="KW-0479">Metal-binding</keyword>
<dbReference type="FunFam" id="2.60.40.420:FF:000003">
    <property type="entry name" value="Blue copper"/>
    <property type="match status" value="2"/>
</dbReference>
<dbReference type="InterPro" id="IPR003245">
    <property type="entry name" value="Phytocyanin_dom"/>
</dbReference>
<keyword evidence="4" id="KW-1133">Transmembrane helix</keyword>
<dbReference type="Proteomes" id="UP000825935">
    <property type="component" value="Chromosome 32"/>
</dbReference>
<dbReference type="EMBL" id="CM035437">
    <property type="protein sequence ID" value="KAH7287470.1"/>
    <property type="molecule type" value="Genomic_DNA"/>
</dbReference>
<feature type="domain" description="Phytocyanin" evidence="5">
    <location>
        <begin position="37"/>
        <end position="140"/>
    </location>
</feature>